<feature type="transmembrane region" description="Helical" evidence="6">
    <location>
        <begin position="46"/>
        <end position="64"/>
    </location>
</feature>
<feature type="transmembrane region" description="Helical" evidence="6">
    <location>
        <begin position="136"/>
        <end position="158"/>
    </location>
</feature>
<comment type="subcellular location">
    <subcellularLocation>
        <location evidence="1">Membrane</location>
        <topology evidence="1">Multi-pass membrane protein</topology>
    </subcellularLocation>
</comment>
<evidence type="ECO:0000256" key="3">
    <source>
        <dbReference type="ARBA" id="ARBA00022692"/>
    </source>
</evidence>
<dbReference type="InterPro" id="IPR019421">
    <property type="entry name" value="7TM_GPCR_serpentine_rcpt_Srd"/>
</dbReference>
<dbReference type="InterPro" id="IPR017452">
    <property type="entry name" value="GPCR_Rhodpsn_7TM"/>
</dbReference>
<dbReference type="PANTHER" id="PTHR22945">
    <property type="entry name" value="SERPENTINE RECEPTOR, CLASS D DELTA"/>
    <property type="match status" value="1"/>
</dbReference>
<organism evidence="8 9">
    <name type="scientific">Meloidogyne enterolobii</name>
    <name type="common">Root-knot nematode worm</name>
    <name type="synonym">Meloidogyne mayaguensis</name>
    <dbReference type="NCBI Taxonomy" id="390850"/>
    <lineage>
        <taxon>Eukaryota</taxon>
        <taxon>Metazoa</taxon>
        <taxon>Ecdysozoa</taxon>
        <taxon>Nematoda</taxon>
        <taxon>Chromadorea</taxon>
        <taxon>Rhabditida</taxon>
        <taxon>Tylenchina</taxon>
        <taxon>Tylenchomorpha</taxon>
        <taxon>Tylenchoidea</taxon>
        <taxon>Meloidogynidae</taxon>
        <taxon>Meloidogyninae</taxon>
        <taxon>Meloidogyne</taxon>
    </lineage>
</organism>
<evidence type="ECO:0000313" key="8">
    <source>
        <dbReference type="EMBL" id="CAD2187023.1"/>
    </source>
</evidence>
<dbReference type="PROSITE" id="PS50262">
    <property type="entry name" value="G_PROTEIN_RECEP_F1_2"/>
    <property type="match status" value="1"/>
</dbReference>
<comment type="caution">
    <text evidence="8">The sequence shown here is derived from an EMBL/GenBank/DDBJ whole genome shotgun (WGS) entry which is preliminary data.</text>
</comment>
<gene>
    <name evidence="8" type="ORF">MENT_LOCUS39577</name>
</gene>
<reference evidence="8 9" key="1">
    <citation type="submission" date="2020-08" db="EMBL/GenBank/DDBJ databases">
        <authorList>
            <person name="Koutsovoulos G."/>
            <person name="Danchin GJ E."/>
        </authorList>
    </citation>
    <scope>NUCLEOTIDE SEQUENCE [LARGE SCALE GENOMIC DNA]</scope>
</reference>
<feature type="transmembrane region" description="Helical" evidence="6">
    <location>
        <begin position="199"/>
        <end position="221"/>
    </location>
</feature>
<evidence type="ECO:0000313" key="9">
    <source>
        <dbReference type="Proteomes" id="UP000580250"/>
    </source>
</evidence>
<evidence type="ECO:0000256" key="6">
    <source>
        <dbReference type="SAM" id="Phobius"/>
    </source>
</evidence>
<keyword evidence="4 6" id="KW-1133">Transmembrane helix</keyword>
<evidence type="ECO:0000256" key="2">
    <source>
        <dbReference type="ARBA" id="ARBA00009166"/>
    </source>
</evidence>
<dbReference type="InterPro" id="IPR050920">
    <property type="entry name" value="Nematode_rcpt-like_delta"/>
</dbReference>
<feature type="domain" description="G-protein coupled receptors family 1 profile" evidence="7">
    <location>
        <begin position="25"/>
        <end position="260"/>
    </location>
</feature>
<feature type="transmembrane region" description="Helical" evidence="6">
    <location>
        <begin position="12"/>
        <end position="34"/>
    </location>
</feature>
<evidence type="ECO:0000259" key="7">
    <source>
        <dbReference type="PROSITE" id="PS50262"/>
    </source>
</evidence>
<dbReference type="Proteomes" id="UP000580250">
    <property type="component" value="Unassembled WGS sequence"/>
</dbReference>
<accession>A0A6V7WJ51</accession>
<dbReference type="AlphaFoldDB" id="A0A6V7WJ51"/>
<evidence type="ECO:0000256" key="1">
    <source>
        <dbReference type="ARBA" id="ARBA00004141"/>
    </source>
</evidence>
<evidence type="ECO:0000256" key="4">
    <source>
        <dbReference type="ARBA" id="ARBA00022989"/>
    </source>
</evidence>
<comment type="similarity">
    <text evidence="2">Belongs to the nematode receptor-like protein srd family.</text>
</comment>
<evidence type="ECO:0000256" key="5">
    <source>
        <dbReference type="ARBA" id="ARBA00023136"/>
    </source>
</evidence>
<dbReference type="PANTHER" id="PTHR22945:SF40">
    <property type="entry name" value="SERPENTINE RECEPTOR, CLASS D (DELTA)-RELATED"/>
    <property type="match status" value="1"/>
</dbReference>
<name>A0A6V7WJ51_MELEN</name>
<dbReference type="GO" id="GO:0016020">
    <property type="term" value="C:membrane"/>
    <property type="evidence" value="ECO:0007669"/>
    <property type="project" value="UniProtKB-SubCell"/>
</dbReference>
<dbReference type="Pfam" id="PF10317">
    <property type="entry name" value="7TM_GPCR_Srd"/>
    <property type="match status" value="1"/>
</dbReference>
<keyword evidence="3 6" id="KW-0812">Transmembrane</keyword>
<protein>
    <recommendedName>
        <fullName evidence="7">G-protein coupled receptors family 1 profile domain-containing protein</fullName>
    </recommendedName>
</protein>
<dbReference type="SUPFAM" id="SSF81321">
    <property type="entry name" value="Family A G protein-coupled receptor-like"/>
    <property type="match status" value="1"/>
</dbReference>
<dbReference type="EMBL" id="CAJEWN010000618">
    <property type="protein sequence ID" value="CAD2187023.1"/>
    <property type="molecule type" value="Genomic_DNA"/>
</dbReference>
<keyword evidence="5 6" id="KW-0472">Membrane</keyword>
<sequence length="260" mass="31044">MSLDILDILFKLDYFVCLLIGFPLNIILIILIIFKTPKEMKTHSRILIQNSVLDILMLINQMFVQSYYLLDTEWNIINIFPNGILLSFMDFYPIICNIIFVFWLYIGNLNLHGLCVQFIYRYLVLNRKMKINFRRYLFLLSITLILQLFYILYISLIVTPYSFGGVKYFDQFNKTLPFIQYKTRNMTFLQSLPLVLREIFPYLPMILLEILPYFIIIICGFKMVRYVNLNTNLDGNLKRLNKLLTKVLIILVSFLRENFV</sequence>
<dbReference type="Gene3D" id="1.20.1070.10">
    <property type="entry name" value="Rhodopsin 7-helix transmembrane proteins"/>
    <property type="match status" value="1"/>
</dbReference>
<proteinExistence type="inferred from homology"/>
<feature type="transmembrane region" description="Helical" evidence="6">
    <location>
        <begin position="84"/>
        <end position="106"/>
    </location>
</feature>